<name>A0AAD6CL96_9EURO</name>
<protein>
    <submittedName>
        <fullName evidence="1">Uncharacterized protein</fullName>
    </submittedName>
</protein>
<organism evidence="1 2">
    <name type="scientific">Penicillium frequentans</name>
    <dbReference type="NCBI Taxonomy" id="3151616"/>
    <lineage>
        <taxon>Eukaryota</taxon>
        <taxon>Fungi</taxon>
        <taxon>Dikarya</taxon>
        <taxon>Ascomycota</taxon>
        <taxon>Pezizomycotina</taxon>
        <taxon>Eurotiomycetes</taxon>
        <taxon>Eurotiomycetidae</taxon>
        <taxon>Eurotiales</taxon>
        <taxon>Aspergillaceae</taxon>
        <taxon>Penicillium</taxon>
    </lineage>
</organism>
<gene>
    <name evidence="1" type="ORF">N7494_012277</name>
</gene>
<accession>A0AAD6CL96</accession>
<dbReference type="Proteomes" id="UP001220324">
    <property type="component" value="Unassembled WGS sequence"/>
</dbReference>
<reference evidence="1 2" key="1">
    <citation type="journal article" date="2023" name="IMA Fungus">
        <title>Comparative genomic study of the Penicillium genus elucidates a diverse pangenome and 15 lateral gene transfer events.</title>
        <authorList>
            <person name="Petersen C."/>
            <person name="Sorensen T."/>
            <person name="Nielsen M.R."/>
            <person name="Sondergaard T.E."/>
            <person name="Sorensen J.L."/>
            <person name="Fitzpatrick D.A."/>
            <person name="Frisvad J.C."/>
            <person name="Nielsen K.L."/>
        </authorList>
    </citation>
    <scope>NUCLEOTIDE SEQUENCE [LARGE SCALE GENOMIC DNA]</scope>
    <source>
        <strain evidence="1 2">IBT 35679</strain>
    </source>
</reference>
<sequence>MFFIAYVLLQFDVGSTVSHTKNCIEILRALEVWEVSKGHLTRRYKSFGANLMNSQCYRRHQAYDGFDITPGITMLDSLALLSLAWKRRWPTLRWRALKSLRTLPKRGWLLSTNLYHKDFERIPKLE</sequence>
<proteinExistence type="predicted"/>
<keyword evidence="2" id="KW-1185">Reference proteome</keyword>
<comment type="caution">
    <text evidence="1">The sequence shown here is derived from an EMBL/GenBank/DDBJ whole genome shotgun (WGS) entry which is preliminary data.</text>
</comment>
<evidence type="ECO:0000313" key="2">
    <source>
        <dbReference type="Proteomes" id="UP001220324"/>
    </source>
</evidence>
<evidence type="ECO:0000313" key="1">
    <source>
        <dbReference type="EMBL" id="KAJ5525627.1"/>
    </source>
</evidence>
<dbReference type="AlphaFoldDB" id="A0AAD6CL96"/>
<dbReference type="EMBL" id="JAQIZZ010000008">
    <property type="protein sequence ID" value="KAJ5525627.1"/>
    <property type="molecule type" value="Genomic_DNA"/>
</dbReference>